<comment type="cofactor">
    <cofactor evidence="9">
        <name>Ca(2+)</name>
        <dbReference type="ChEBI" id="CHEBI:29108"/>
    </cofactor>
    <text evidence="9">Binds 2 calcium ions per subunit.</text>
</comment>
<feature type="binding site" evidence="9">
    <location>
        <position position="70"/>
    </location>
    <ligand>
        <name>Ca(2+)</name>
        <dbReference type="ChEBI" id="CHEBI:29108"/>
        <label>1</label>
    </ligand>
</feature>
<sequence>MSATFPEFKLRICLLLCIIGTGFADSANDLRPDFYKSQCPQALEAIKAEITSAGCDASNLLKDTANFTGEQSAIPSLDSRNGTDIIEKIKARVEKLCPGVVSCADIVAFAARDSVVATVVLLIALFEPLFIPLKGHKNM</sequence>
<comment type="similarity">
    <text evidence="11">Belongs to the peroxidase family.</text>
</comment>
<dbReference type="PANTHER" id="PTHR31388:SF132">
    <property type="entry name" value="PEROXIDASE"/>
    <property type="match status" value="1"/>
</dbReference>
<keyword evidence="12" id="KW-0732">Signal</keyword>
<dbReference type="Pfam" id="PF00141">
    <property type="entry name" value="peroxidase"/>
    <property type="match status" value="1"/>
</dbReference>
<keyword evidence="8" id="KW-0408">Iron</keyword>
<evidence type="ECO:0000256" key="8">
    <source>
        <dbReference type="ARBA" id="ARBA00023004"/>
    </source>
</evidence>
<keyword evidence="5" id="KW-0349">Heme</keyword>
<dbReference type="GO" id="GO:0046872">
    <property type="term" value="F:metal ion binding"/>
    <property type="evidence" value="ECO:0007669"/>
    <property type="project" value="UniProtKB-KW"/>
</dbReference>
<evidence type="ECO:0000256" key="9">
    <source>
        <dbReference type="PIRSR" id="PIRSR600823-3"/>
    </source>
</evidence>
<dbReference type="GO" id="GO:0140825">
    <property type="term" value="F:lactoperoxidase activity"/>
    <property type="evidence" value="ECO:0007669"/>
    <property type="project" value="UniProtKB-EC"/>
</dbReference>
<organism evidence="14">
    <name type="scientific">Glycine soja</name>
    <name type="common">Wild soybean</name>
    <dbReference type="NCBI Taxonomy" id="3848"/>
    <lineage>
        <taxon>Eukaryota</taxon>
        <taxon>Viridiplantae</taxon>
        <taxon>Streptophyta</taxon>
        <taxon>Embryophyta</taxon>
        <taxon>Tracheophyta</taxon>
        <taxon>Spermatophyta</taxon>
        <taxon>Magnoliopsida</taxon>
        <taxon>eudicotyledons</taxon>
        <taxon>Gunneridae</taxon>
        <taxon>Pentapetalae</taxon>
        <taxon>rosids</taxon>
        <taxon>fabids</taxon>
        <taxon>Fabales</taxon>
        <taxon>Fabaceae</taxon>
        <taxon>Papilionoideae</taxon>
        <taxon>50 kb inversion clade</taxon>
        <taxon>NPAAA clade</taxon>
        <taxon>indigoferoid/millettioid clade</taxon>
        <taxon>Phaseoleae</taxon>
        <taxon>Glycine</taxon>
        <taxon>Glycine subgen. Soja</taxon>
    </lineage>
</organism>
<comment type="cofactor">
    <cofactor evidence="2">
        <name>heme b</name>
        <dbReference type="ChEBI" id="CHEBI:60344"/>
    </cofactor>
</comment>
<protein>
    <recommendedName>
        <fullName evidence="3">peroxidase</fullName>
        <ecNumber evidence="3">1.11.1.7</ecNumber>
    </recommendedName>
</protein>
<keyword evidence="9" id="KW-0106">Calcium</keyword>
<feature type="chain" id="PRO_5002094407" description="peroxidase" evidence="12">
    <location>
        <begin position="25"/>
        <end position="139"/>
    </location>
</feature>
<feature type="disulfide bond" evidence="10">
    <location>
        <begin position="39"/>
        <end position="97"/>
    </location>
</feature>
<dbReference type="PRINTS" id="PR00461">
    <property type="entry name" value="PLPEROXIDASE"/>
</dbReference>
<evidence type="ECO:0000256" key="7">
    <source>
        <dbReference type="ARBA" id="ARBA00023002"/>
    </source>
</evidence>
<dbReference type="InterPro" id="IPR010255">
    <property type="entry name" value="Haem_peroxidase_sf"/>
</dbReference>
<dbReference type="GO" id="GO:0020037">
    <property type="term" value="F:heme binding"/>
    <property type="evidence" value="ECO:0007669"/>
    <property type="project" value="InterPro"/>
</dbReference>
<dbReference type="AlphaFoldDB" id="A0A0B2RN26"/>
<dbReference type="GO" id="GO:0006979">
    <property type="term" value="P:response to oxidative stress"/>
    <property type="evidence" value="ECO:0007669"/>
    <property type="project" value="InterPro"/>
</dbReference>
<evidence type="ECO:0000256" key="12">
    <source>
        <dbReference type="SAM" id="SignalP"/>
    </source>
</evidence>
<evidence type="ECO:0000256" key="10">
    <source>
        <dbReference type="PIRSR" id="PIRSR600823-5"/>
    </source>
</evidence>
<dbReference type="PANTHER" id="PTHR31388">
    <property type="entry name" value="PEROXIDASE 72-RELATED"/>
    <property type="match status" value="1"/>
</dbReference>
<feature type="binding site" evidence="9">
    <location>
        <position position="58"/>
    </location>
    <ligand>
        <name>Ca(2+)</name>
        <dbReference type="ChEBI" id="CHEBI:29108"/>
        <label>1</label>
    </ligand>
</feature>
<evidence type="ECO:0000256" key="5">
    <source>
        <dbReference type="ARBA" id="ARBA00022617"/>
    </source>
</evidence>
<keyword evidence="10" id="KW-1015">Disulfide bond</keyword>
<feature type="binding site" evidence="9">
    <location>
        <position position="54"/>
    </location>
    <ligand>
        <name>Ca(2+)</name>
        <dbReference type="ChEBI" id="CHEBI:29108"/>
        <label>1</label>
    </ligand>
</feature>
<gene>
    <name evidence="14" type="ORF">glysoja_027914</name>
</gene>
<accession>A0A0B2RN26</accession>
<reference evidence="14" key="1">
    <citation type="submission" date="2014-07" db="EMBL/GenBank/DDBJ databases">
        <title>Identification of a novel salt tolerance gene in wild soybean by whole-genome sequencing.</title>
        <authorList>
            <person name="Lam H.-M."/>
            <person name="Qi X."/>
            <person name="Li M.-W."/>
            <person name="Liu X."/>
            <person name="Xie M."/>
            <person name="Ni M."/>
            <person name="Xu X."/>
        </authorList>
    </citation>
    <scope>NUCLEOTIDE SEQUENCE [LARGE SCALE GENOMIC DNA]</scope>
    <source>
        <tissue evidence="14">Root</tissue>
    </source>
</reference>
<dbReference type="PROSITE" id="PS50873">
    <property type="entry name" value="PEROXIDASE_4"/>
    <property type="match status" value="1"/>
</dbReference>
<evidence type="ECO:0000256" key="6">
    <source>
        <dbReference type="ARBA" id="ARBA00022723"/>
    </source>
</evidence>
<dbReference type="Gene3D" id="1.10.520.10">
    <property type="match status" value="1"/>
</dbReference>
<evidence type="ECO:0000259" key="13">
    <source>
        <dbReference type="PROSITE" id="PS50873"/>
    </source>
</evidence>
<evidence type="ECO:0000256" key="3">
    <source>
        <dbReference type="ARBA" id="ARBA00012313"/>
    </source>
</evidence>
<dbReference type="SUPFAM" id="SSF48113">
    <property type="entry name" value="Heme-dependent peroxidases"/>
    <property type="match status" value="1"/>
</dbReference>
<feature type="domain" description="Plant heme peroxidase family profile" evidence="13">
    <location>
        <begin position="54"/>
        <end position="139"/>
    </location>
</feature>
<keyword evidence="6 9" id="KW-0479">Metal-binding</keyword>
<feature type="signal peptide" evidence="12">
    <location>
        <begin position="1"/>
        <end position="24"/>
    </location>
</feature>
<evidence type="ECO:0000313" key="14">
    <source>
        <dbReference type="EMBL" id="KHN33227.1"/>
    </source>
</evidence>
<evidence type="ECO:0000256" key="11">
    <source>
        <dbReference type="RuleBase" id="RU004241"/>
    </source>
</evidence>
<feature type="binding site" evidence="9">
    <location>
        <position position="56"/>
    </location>
    <ligand>
        <name>Ca(2+)</name>
        <dbReference type="ChEBI" id="CHEBI:29108"/>
        <label>1</label>
    </ligand>
</feature>
<dbReference type="EC" id="1.11.1.7" evidence="3"/>
<evidence type="ECO:0000256" key="1">
    <source>
        <dbReference type="ARBA" id="ARBA00000189"/>
    </source>
</evidence>
<proteinExistence type="inferred from homology"/>
<dbReference type="InterPro" id="IPR002016">
    <property type="entry name" value="Haem_peroxidase"/>
</dbReference>
<comment type="catalytic activity">
    <reaction evidence="1">
        <text>2 a phenolic donor + H2O2 = 2 a phenolic radical donor + 2 H2O</text>
        <dbReference type="Rhea" id="RHEA:56136"/>
        <dbReference type="ChEBI" id="CHEBI:15377"/>
        <dbReference type="ChEBI" id="CHEBI:16240"/>
        <dbReference type="ChEBI" id="CHEBI:139520"/>
        <dbReference type="ChEBI" id="CHEBI:139521"/>
        <dbReference type="EC" id="1.11.1.7"/>
    </reaction>
</comment>
<name>A0A0B2RN26_GLYSO</name>
<keyword evidence="7 14" id="KW-0560">Oxidoreductase</keyword>
<dbReference type="InterPro" id="IPR000823">
    <property type="entry name" value="Peroxidase_pln"/>
</dbReference>
<dbReference type="Proteomes" id="UP000053555">
    <property type="component" value="Unassembled WGS sequence"/>
</dbReference>
<evidence type="ECO:0000256" key="2">
    <source>
        <dbReference type="ARBA" id="ARBA00001970"/>
    </source>
</evidence>
<keyword evidence="4 14" id="KW-0575">Peroxidase</keyword>
<evidence type="ECO:0000256" key="4">
    <source>
        <dbReference type="ARBA" id="ARBA00022559"/>
    </source>
</evidence>
<dbReference type="EMBL" id="KN649573">
    <property type="protein sequence ID" value="KHN33227.1"/>
    <property type="molecule type" value="Genomic_DNA"/>
</dbReference>